<evidence type="ECO:0000313" key="3">
    <source>
        <dbReference type="EMBL" id="MDU8687277.1"/>
    </source>
</evidence>
<protein>
    <submittedName>
        <fullName evidence="3">Helix-turn-helix transcriptional regulator</fullName>
    </submittedName>
</protein>
<evidence type="ECO:0000313" key="4">
    <source>
        <dbReference type="Proteomes" id="UP001263246"/>
    </source>
</evidence>
<name>A0ABU3TVF6_9FIRM</name>
<organism evidence="3 4">
    <name type="scientific">Faecalibacterium wellingii</name>
    <dbReference type="NCBI Taxonomy" id="2929491"/>
    <lineage>
        <taxon>Bacteria</taxon>
        <taxon>Bacillati</taxon>
        <taxon>Bacillota</taxon>
        <taxon>Clostridia</taxon>
        <taxon>Eubacteriales</taxon>
        <taxon>Oscillospiraceae</taxon>
        <taxon>Faecalibacterium</taxon>
    </lineage>
</organism>
<dbReference type="PANTHER" id="PTHR46797">
    <property type="entry name" value="HTH-TYPE TRANSCRIPTIONAL REGULATOR"/>
    <property type="match status" value="1"/>
</dbReference>
<proteinExistence type="predicted"/>
<reference evidence="3 4" key="1">
    <citation type="submission" date="2023-10" db="EMBL/GenBank/DDBJ databases">
        <title>Host Genetic Regulation of Human Gut Microbial Structural Variation.</title>
        <authorList>
            <person name="Harmsen H.J.M."/>
        </authorList>
    </citation>
    <scope>NUCLEOTIDE SEQUENCE [LARGE SCALE GENOMIC DNA]</scope>
    <source>
        <strain evidence="3 4">HTF-F</strain>
    </source>
</reference>
<dbReference type="CDD" id="cd00093">
    <property type="entry name" value="HTH_XRE"/>
    <property type="match status" value="1"/>
</dbReference>
<sequence>MGFKIKEVRKSLKMSQEELAEKSGISRGTIVALEAGTERVTTTKTLVALAAAMNVSIDQIFFADDV</sequence>
<evidence type="ECO:0000259" key="2">
    <source>
        <dbReference type="PROSITE" id="PS50943"/>
    </source>
</evidence>
<keyword evidence="1" id="KW-0238">DNA-binding</keyword>
<accession>A0ABU3TVF6</accession>
<dbReference type="Pfam" id="PF01381">
    <property type="entry name" value="HTH_3"/>
    <property type="match status" value="1"/>
</dbReference>
<dbReference type="SMART" id="SM00530">
    <property type="entry name" value="HTH_XRE"/>
    <property type="match status" value="1"/>
</dbReference>
<dbReference type="SUPFAM" id="SSF47413">
    <property type="entry name" value="lambda repressor-like DNA-binding domains"/>
    <property type="match status" value="1"/>
</dbReference>
<dbReference type="EMBL" id="JAWHPR010000001">
    <property type="protein sequence ID" value="MDU8687277.1"/>
    <property type="molecule type" value="Genomic_DNA"/>
</dbReference>
<keyword evidence="4" id="KW-1185">Reference proteome</keyword>
<dbReference type="Gene3D" id="1.10.260.40">
    <property type="entry name" value="lambda repressor-like DNA-binding domains"/>
    <property type="match status" value="1"/>
</dbReference>
<dbReference type="InterPro" id="IPR010982">
    <property type="entry name" value="Lambda_DNA-bd_dom_sf"/>
</dbReference>
<evidence type="ECO:0000256" key="1">
    <source>
        <dbReference type="ARBA" id="ARBA00023125"/>
    </source>
</evidence>
<dbReference type="PROSITE" id="PS50943">
    <property type="entry name" value="HTH_CROC1"/>
    <property type="match status" value="1"/>
</dbReference>
<gene>
    <name evidence="3" type="ORF">RX402_00700</name>
</gene>
<dbReference type="RefSeq" id="WP_249238506.1">
    <property type="nucleotide sequence ID" value="NZ_CP094473.1"/>
</dbReference>
<dbReference type="Proteomes" id="UP001263246">
    <property type="component" value="Unassembled WGS sequence"/>
</dbReference>
<dbReference type="InterPro" id="IPR001387">
    <property type="entry name" value="Cro/C1-type_HTH"/>
</dbReference>
<comment type="caution">
    <text evidence="3">The sequence shown here is derived from an EMBL/GenBank/DDBJ whole genome shotgun (WGS) entry which is preliminary data.</text>
</comment>
<feature type="domain" description="HTH cro/C1-type" evidence="2">
    <location>
        <begin position="5"/>
        <end position="60"/>
    </location>
</feature>
<dbReference type="InterPro" id="IPR050807">
    <property type="entry name" value="TransReg_Diox_bact_type"/>
</dbReference>
<dbReference type="PANTHER" id="PTHR46797:SF1">
    <property type="entry name" value="METHYLPHOSPHONATE SYNTHASE"/>
    <property type="match status" value="1"/>
</dbReference>